<proteinExistence type="predicted"/>
<keyword evidence="2" id="KW-0472">Membrane</keyword>
<feature type="region of interest" description="Disordered" evidence="1">
    <location>
        <begin position="496"/>
        <end position="531"/>
    </location>
</feature>
<sequence length="821" mass="90524">MGIAVWSLASYLHRMMSSSCLHAVAPAQAYVVCPVEGRAKYCSSQAPGLSDLSRRLCTAVLCSALNRADKLRLPRSCSVKTRRGRHHKKMGGHGPDRDAHRIRPLAQAIMSWIVLLIYAASCAFADTCLVEISIESKIIKEMIDTQGYFCSMPVKILSKEKVTENCDLWALVYEVDGLLEKLNFTPGTRNYENKNKLIDSFKDCLAGEQHSVLTCVSDGLPSISSVVHWIRRKIAVRRGEKTFRGTFFLHVGKSDGNQGKHRVTKRGPALSYPMFNLVTGIVGRWRAVCVTALQRPNSDAAIRIVVGIAAASLNDAVKSYLQTVNLNPIEILQRVNDSLHKLNRFHASSSSVSECESYYKKHGQNNNDATKGPRCACPSPTTPIFSSATSQPSPSYLSEVASRTYTSSHSLHASPLAEDMSVSYPDKLINPQKNSHGFDSSPFISTDLPNDLKSLTTIVDYSHSGSTGRSGDHTDIPLTRTEFTKDIYEPSFVSLHPYQTSTDPEKVNKDVSNSDTEGMHESEVPPTTLENQSLPSHLLLNGEISTVMDPDETMKTTTLDSQSSMGSVFQHSLSVPSKEPGIEMSYSSVTKKRRSILYMGAISRADLTTQADSSLSISTNDPNHPFLSSVQTIIPSSRMSLSNTEAPESMSQGKVIKDNGLGWASSYLSSTVQTSKSEPSMSSSVPGSQVLLPDVTHNPVLNVLKSHNILPHQEINMASDDKQNSVSGPNHSSNMLPFIATEQFEDGRKKEHDQSKLPLIIIVILVMLVLLFLCGFLYYKHQYQALQRRLNISYDLDLDRNPGTVMPEERVHLQIIECENV</sequence>
<evidence type="ECO:0000256" key="1">
    <source>
        <dbReference type="SAM" id="MobiDB-lite"/>
    </source>
</evidence>
<evidence type="ECO:0000313" key="4">
    <source>
        <dbReference type="Proteomes" id="UP001176940"/>
    </source>
</evidence>
<comment type="caution">
    <text evidence="3">The sequence shown here is derived from an EMBL/GenBank/DDBJ whole genome shotgun (WGS) entry which is preliminary data.</text>
</comment>
<evidence type="ECO:0000256" key="2">
    <source>
        <dbReference type="SAM" id="Phobius"/>
    </source>
</evidence>
<feature type="transmembrane region" description="Helical" evidence="2">
    <location>
        <begin position="757"/>
        <end position="779"/>
    </location>
</feature>
<keyword evidence="2" id="KW-1133">Transmembrane helix</keyword>
<dbReference type="Proteomes" id="UP001176940">
    <property type="component" value="Unassembled WGS sequence"/>
</dbReference>
<keyword evidence="4" id="KW-1185">Reference proteome</keyword>
<dbReference type="EMBL" id="CAUEEQ010009373">
    <property type="protein sequence ID" value="CAJ0933366.1"/>
    <property type="molecule type" value="Genomic_DNA"/>
</dbReference>
<name>A0ABN9L8C6_9NEOB</name>
<reference evidence="3" key="1">
    <citation type="submission" date="2023-07" db="EMBL/GenBank/DDBJ databases">
        <authorList>
            <person name="Stuckert A."/>
        </authorList>
    </citation>
    <scope>NUCLEOTIDE SEQUENCE</scope>
</reference>
<accession>A0ABN9L8C6</accession>
<keyword evidence="2" id="KW-0812">Transmembrane</keyword>
<protein>
    <submittedName>
        <fullName evidence="3">Uncharacterized protein</fullName>
    </submittedName>
</protein>
<gene>
    <name evidence="3" type="ORF">RIMI_LOCUS5476829</name>
</gene>
<organism evidence="3 4">
    <name type="scientific">Ranitomeya imitator</name>
    <name type="common">mimic poison frog</name>
    <dbReference type="NCBI Taxonomy" id="111125"/>
    <lineage>
        <taxon>Eukaryota</taxon>
        <taxon>Metazoa</taxon>
        <taxon>Chordata</taxon>
        <taxon>Craniata</taxon>
        <taxon>Vertebrata</taxon>
        <taxon>Euteleostomi</taxon>
        <taxon>Amphibia</taxon>
        <taxon>Batrachia</taxon>
        <taxon>Anura</taxon>
        <taxon>Neobatrachia</taxon>
        <taxon>Hyloidea</taxon>
        <taxon>Dendrobatidae</taxon>
        <taxon>Dendrobatinae</taxon>
        <taxon>Ranitomeya</taxon>
    </lineage>
</organism>
<evidence type="ECO:0000313" key="3">
    <source>
        <dbReference type="EMBL" id="CAJ0933366.1"/>
    </source>
</evidence>